<organism evidence="1 2">
    <name type="scientific">Clonostachys rhizophaga</name>
    <dbReference type="NCBI Taxonomy" id="160324"/>
    <lineage>
        <taxon>Eukaryota</taxon>
        <taxon>Fungi</taxon>
        <taxon>Dikarya</taxon>
        <taxon>Ascomycota</taxon>
        <taxon>Pezizomycotina</taxon>
        <taxon>Sordariomycetes</taxon>
        <taxon>Hypocreomycetidae</taxon>
        <taxon>Hypocreales</taxon>
        <taxon>Bionectriaceae</taxon>
        <taxon>Clonostachys</taxon>
    </lineage>
</organism>
<dbReference type="Proteomes" id="UP000696573">
    <property type="component" value="Unassembled WGS sequence"/>
</dbReference>
<comment type="caution">
    <text evidence="1">The sequence shown here is derived from an EMBL/GenBank/DDBJ whole genome shotgun (WGS) entry which is preliminary data.</text>
</comment>
<reference evidence="1" key="1">
    <citation type="submission" date="2021-10" db="EMBL/GenBank/DDBJ databases">
        <authorList>
            <person name="Piombo E."/>
        </authorList>
    </citation>
    <scope>NUCLEOTIDE SEQUENCE</scope>
</reference>
<dbReference type="AlphaFoldDB" id="A0A9N9VJH8"/>
<sequence length="78" mass="8084">MSGFEPDAHADSRFNLVSTVAKLVLGQAANGRHSSSGTFGRVVAEHNGHLDRPQGSTAILALSEELLALSDGPRAVST</sequence>
<dbReference type="EMBL" id="CABFNQ020000694">
    <property type="protein sequence ID" value="CAH0024276.1"/>
    <property type="molecule type" value="Genomic_DNA"/>
</dbReference>
<proteinExistence type="predicted"/>
<gene>
    <name evidence="1" type="ORF">CRHIZ90672A_00000694</name>
</gene>
<evidence type="ECO:0000313" key="1">
    <source>
        <dbReference type="EMBL" id="CAH0024276.1"/>
    </source>
</evidence>
<evidence type="ECO:0000313" key="2">
    <source>
        <dbReference type="Proteomes" id="UP000696573"/>
    </source>
</evidence>
<name>A0A9N9VJH8_9HYPO</name>
<protein>
    <submittedName>
        <fullName evidence="1">Uncharacterized protein</fullName>
    </submittedName>
</protein>
<accession>A0A9N9VJH8</accession>
<keyword evidence="2" id="KW-1185">Reference proteome</keyword>